<reference evidence="10" key="1">
    <citation type="submission" date="2014-12" db="EMBL/GenBank/DDBJ databases">
        <title>Parallel Evolution in Life History Adaptation Evident in the Tissue-Specific Poeciliopsis prolifica transcriptome.</title>
        <authorList>
            <person name="Jue N.K."/>
            <person name="Foley R.J."/>
            <person name="Obergfell C."/>
            <person name="Reznick D.N."/>
            <person name="O'Neill R.J."/>
            <person name="O'Neill M.J."/>
        </authorList>
    </citation>
    <scope>NUCLEOTIDE SEQUENCE</scope>
</reference>
<keyword evidence="4" id="KW-0479">Metal-binding</keyword>
<dbReference type="Pfam" id="PF04253">
    <property type="entry name" value="TFR_dimer"/>
    <property type="match status" value="1"/>
</dbReference>
<accession>A0A0S7ERD7</accession>
<dbReference type="Gene3D" id="1.20.930.40">
    <property type="entry name" value="Transferrin receptor-like, dimerisation domain"/>
    <property type="match status" value="1"/>
</dbReference>
<evidence type="ECO:0000256" key="2">
    <source>
        <dbReference type="ARBA" id="ARBA00005634"/>
    </source>
</evidence>
<organism evidence="10">
    <name type="scientific">Poeciliopsis prolifica</name>
    <name type="common">blackstripe livebearer</name>
    <dbReference type="NCBI Taxonomy" id="188132"/>
    <lineage>
        <taxon>Eukaryota</taxon>
        <taxon>Metazoa</taxon>
        <taxon>Chordata</taxon>
        <taxon>Craniata</taxon>
        <taxon>Vertebrata</taxon>
        <taxon>Euteleostomi</taxon>
        <taxon>Actinopterygii</taxon>
        <taxon>Neopterygii</taxon>
        <taxon>Teleostei</taxon>
        <taxon>Neoteleostei</taxon>
        <taxon>Acanthomorphata</taxon>
        <taxon>Ovalentaria</taxon>
        <taxon>Atherinomorphae</taxon>
        <taxon>Cyprinodontiformes</taxon>
        <taxon>Poeciliidae</taxon>
        <taxon>Poeciliinae</taxon>
        <taxon>Poeciliopsis</taxon>
    </lineage>
</organism>
<dbReference type="GO" id="GO:0046872">
    <property type="term" value="F:metal ion binding"/>
    <property type="evidence" value="ECO:0007669"/>
    <property type="project" value="UniProtKB-KW"/>
</dbReference>
<name>A0A0S7ERD7_9TELE</name>
<keyword evidence="8" id="KW-0325">Glycoprotein</keyword>
<dbReference type="PANTHER" id="PTHR10404">
    <property type="entry name" value="N-ACETYLATED-ALPHA-LINKED ACIDIC DIPEPTIDASE"/>
    <property type="match status" value="1"/>
</dbReference>
<evidence type="ECO:0000256" key="7">
    <source>
        <dbReference type="ARBA" id="ARBA00023049"/>
    </source>
</evidence>
<evidence type="ECO:0000256" key="6">
    <source>
        <dbReference type="ARBA" id="ARBA00022833"/>
    </source>
</evidence>
<dbReference type="GO" id="GO:0008237">
    <property type="term" value="F:metallopeptidase activity"/>
    <property type="evidence" value="ECO:0007669"/>
    <property type="project" value="UniProtKB-KW"/>
</dbReference>
<evidence type="ECO:0000256" key="1">
    <source>
        <dbReference type="ARBA" id="ARBA00001947"/>
    </source>
</evidence>
<evidence type="ECO:0000259" key="9">
    <source>
        <dbReference type="Pfam" id="PF04253"/>
    </source>
</evidence>
<evidence type="ECO:0000256" key="3">
    <source>
        <dbReference type="ARBA" id="ARBA00022670"/>
    </source>
</evidence>
<dbReference type="InterPro" id="IPR036757">
    <property type="entry name" value="TFR-like_dimer_dom_sf"/>
</dbReference>
<dbReference type="InterPro" id="IPR039373">
    <property type="entry name" value="Peptidase_M28B"/>
</dbReference>
<dbReference type="InterPro" id="IPR007365">
    <property type="entry name" value="TFR-like_dimer_dom"/>
</dbReference>
<protein>
    <submittedName>
        <fullName evidence="10">FOH1B</fullName>
    </submittedName>
</protein>
<feature type="domain" description="Transferrin receptor-like dimerisation" evidence="9">
    <location>
        <begin position="6"/>
        <end position="125"/>
    </location>
</feature>
<evidence type="ECO:0000256" key="5">
    <source>
        <dbReference type="ARBA" id="ARBA00022801"/>
    </source>
</evidence>
<dbReference type="AlphaFoldDB" id="A0A0S7ERD7"/>
<sequence>METHNVSFESLFSAVENFTNAAKGFHERLQTLNIEDPLQVRIINDQLMYLERAFIDPLGLPGRPFYRHVIFAPSSHNKYAGESFPGIYDALFDIENSADPEKAWREVKRQISIAAFTVHAAAMTLTPPA</sequence>
<comment type="cofactor">
    <cofactor evidence="1">
        <name>Zn(2+)</name>
        <dbReference type="ChEBI" id="CHEBI:29105"/>
    </cofactor>
</comment>
<dbReference type="EMBL" id="GBYX01476932">
    <property type="protein sequence ID" value="JAO04745.1"/>
    <property type="molecule type" value="Transcribed_RNA"/>
</dbReference>
<dbReference type="SUPFAM" id="SSF47672">
    <property type="entry name" value="Transferrin receptor-like dimerisation domain"/>
    <property type="match status" value="1"/>
</dbReference>
<keyword evidence="6" id="KW-0862">Zinc</keyword>
<evidence type="ECO:0000256" key="4">
    <source>
        <dbReference type="ARBA" id="ARBA00022723"/>
    </source>
</evidence>
<gene>
    <name evidence="10" type="primary">FOH1B</name>
</gene>
<proteinExistence type="inferred from homology"/>
<keyword evidence="5" id="KW-0378">Hydrolase</keyword>
<dbReference type="GO" id="GO:0004180">
    <property type="term" value="F:carboxypeptidase activity"/>
    <property type="evidence" value="ECO:0007669"/>
    <property type="project" value="TreeGrafter"/>
</dbReference>
<keyword evidence="7" id="KW-0482">Metalloprotease</keyword>
<dbReference type="PANTHER" id="PTHR10404:SF36">
    <property type="entry name" value="GLUTAMATE CARBOXYPEPTIDASE 2"/>
    <property type="match status" value="1"/>
</dbReference>
<comment type="similarity">
    <text evidence="2">Belongs to the peptidase M28 family. M28B subfamily.</text>
</comment>
<evidence type="ECO:0000256" key="8">
    <source>
        <dbReference type="ARBA" id="ARBA00023180"/>
    </source>
</evidence>
<evidence type="ECO:0000313" key="10">
    <source>
        <dbReference type="EMBL" id="JAO04745.1"/>
    </source>
</evidence>
<keyword evidence="3" id="KW-0645">Protease</keyword>
<dbReference type="GO" id="GO:0006508">
    <property type="term" value="P:proteolysis"/>
    <property type="evidence" value="ECO:0007669"/>
    <property type="project" value="UniProtKB-KW"/>
</dbReference>
<dbReference type="FunFam" id="1.20.930.40:FF:000001">
    <property type="entry name" value="N-acetylated-alpha-linked acidic dipeptidase 2"/>
    <property type="match status" value="1"/>
</dbReference>